<comment type="caution">
    <text evidence="4">The sequence shown here is derived from an EMBL/GenBank/DDBJ whole genome shotgun (WGS) entry which is preliminary data.</text>
</comment>
<feature type="region of interest" description="Disordered" evidence="1">
    <location>
        <begin position="466"/>
        <end position="503"/>
    </location>
</feature>
<protein>
    <recommendedName>
        <fullName evidence="3">DUF6987 domain-containing protein</fullName>
    </recommendedName>
</protein>
<proteinExistence type="predicted"/>
<feature type="region of interest" description="Disordered" evidence="1">
    <location>
        <begin position="218"/>
        <end position="266"/>
    </location>
</feature>
<keyword evidence="2" id="KW-1133">Transmembrane helix</keyword>
<accession>A0A2B7X3N4</accession>
<evidence type="ECO:0000259" key="3">
    <source>
        <dbReference type="Pfam" id="PF22485"/>
    </source>
</evidence>
<dbReference type="STRING" id="2060905.A0A2B7X3N4"/>
<organism evidence="4 5">
    <name type="scientific">Blastomyces parvus</name>
    <dbReference type="NCBI Taxonomy" id="2060905"/>
    <lineage>
        <taxon>Eukaryota</taxon>
        <taxon>Fungi</taxon>
        <taxon>Dikarya</taxon>
        <taxon>Ascomycota</taxon>
        <taxon>Pezizomycotina</taxon>
        <taxon>Eurotiomycetes</taxon>
        <taxon>Eurotiomycetidae</taxon>
        <taxon>Onygenales</taxon>
        <taxon>Ajellomycetaceae</taxon>
        <taxon>Blastomyces</taxon>
    </lineage>
</organism>
<reference evidence="4 5" key="1">
    <citation type="submission" date="2017-10" db="EMBL/GenBank/DDBJ databases">
        <title>Comparative genomics in systemic dimorphic fungi from Ajellomycetaceae.</title>
        <authorList>
            <person name="Munoz J.F."/>
            <person name="Mcewen J.G."/>
            <person name="Clay O.K."/>
            <person name="Cuomo C.A."/>
        </authorList>
    </citation>
    <scope>NUCLEOTIDE SEQUENCE [LARGE SCALE GENOMIC DNA]</scope>
    <source>
        <strain evidence="4 5">UAMH130</strain>
    </source>
</reference>
<evidence type="ECO:0000256" key="2">
    <source>
        <dbReference type="SAM" id="Phobius"/>
    </source>
</evidence>
<sequence length="1039" mass="110173">MASRPTVPGGPSTPSPARKGKPAVSKTKSELEETSDSGRGKPPSSIPPPKSAWQKPTTTAKEGATNAPVDLSALKGLEVGDEGKIYGKNGKTLGYVVEGDPNDLIGQVVGDNGEILDEDGDPIGRVEVLSEERGKETSQDEQFGNIPIDFGSLQGLKVSEGGEIKSSAGEVVAKVVEGDPGDLVGYALNDQGEVIDDDGDAVGRVDIVPRDEKFTSAAEDAGNIYENGTGKKATDDAEQLIESPADVSTSDSGPEAKTPGLPDVSQLAGLTVNKNGEVVDDSGNVLGKLEGGKLEEAVGKEVNERGLVLDDDGNIMGKVTAVEAAANAEDEGSNLPPLPTLEGLRCNKQGKIVNADGKPVGELVEGNARAIWKYGAQLDSQGQFWDNKGRVIGKAKTIAQEAGEEEDMPFAEFEGLVVGKDGWVEDENGNKVGQIVQGDSKKLVGRAVDPDGDILDKRGNVVGHAERYEEPEQEPEKEDLSPLKGLVPNKQGNVMGPDGIPIGRVIDGNPKELAGKKIDENGRIWNDSGKPIGQCELIPEDERETKTEGPFAGLEGLVVVNDGLVEDENGNIVGKVAEGDAKKLRGRAVDEDGDIVDKYGNVKGHVEPYELPEEEAQEEDLSPLAGKTINKAGNIVDESGVAIGRLVSGDPKKLSGRKVDDRGQIWGDKGQVIGKAELVPEAEREKPEGPFSGFKSLTVGKDGVVLDSSSQIVGRVVEGEAKKLMGRPVDEDGDIIDKAGSIIGKAERWEQEQKKRDVNPMSGRKVNKEGEVRDADGNLIGKLTEGKLHNLVGKSIDDNGYVVDNDGNKIGECTLLENIAEKSPEQLEAEKQDQQERELAKKMCTIVQQTLDKVGAVCKMIKEHTERADRTPKDELDEEELVRNVKPLIEEGSSHLQECNGALRALDPDGQIAAKAKSKSAKREASPEEHQLADLLKELTSTVTTTIDNARKRIADMPHAKKKLNPLWALLSEPLFQIIAAVGLLLTGVLGLVGRLLNGLGLGGLVNGLLGGLGINKLLGELGLGSVTDALNLGGDKKK</sequence>
<keyword evidence="2" id="KW-0812">Transmembrane</keyword>
<dbReference type="OrthoDB" id="3937590at2759"/>
<keyword evidence="2" id="KW-0472">Membrane</keyword>
<evidence type="ECO:0000313" key="5">
    <source>
        <dbReference type="Proteomes" id="UP000224080"/>
    </source>
</evidence>
<dbReference type="PANTHER" id="PTHR39461:SF1">
    <property type="entry name" value="LEA DOMAIN PROTEIN (AFU_ORTHOLOGUE AFUA_8G04920)"/>
    <property type="match status" value="1"/>
</dbReference>
<gene>
    <name evidence="4" type="ORF">GX51_04112</name>
</gene>
<name>A0A2B7X3N4_9EURO</name>
<dbReference type="AlphaFoldDB" id="A0A2B7X3N4"/>
<feature type="compositionally biased region" description="Basic and acidic residues" evidence="1">
    <location>
        <begin position="27"/>
        <end position="39"/>
    </location>
</feature>
<dbReference type="InterPro" id="IPR022124">
    <property type="entry name" value="DUF3659"/>
</dbReference>
<feature type="domain" description="DUF6987" evidence="3">
    <location>
        <begin position="828"/>
        <end position="1026"/>
    </location>
</feature>
<dbReference type="Pfam" id="PF12396">
    <property type="entry name" value="DUF3659"/>
    <property type="match status" value="10"/>
</dbReference>
<dbReference type="InterPro" id="IPR054256">
    <property type="entry name" value="DUF6987"/>
</dbReference>
<feature type="region of interest" description="Disordered" evidence="1">
    <location>
        <begin position="1"/>
        <end position="67"/>
    </location>
</feature>
<keyword evidence="5" id="KW-1185">Reference proteome</keyword>
<dbReference type="Proteomes" id="UP000224080">
    <property type="component" value="Unassembled WGS sequence"/>
</dbReference>
<dbReference type="PANTHER" id="PTHR39461">
    <property type="entry name" value="LEA DOMAIN PROTEIN (AFU_ORTHOLOGUE AFUA_8G04920)"/>
    <property type="match status" value="1"/>
</dbReference>
<evidence type="ECO:0000313" key="4">
    <source>
        <dbReference type="EMBL" id="PGH03381.1"/>
    </source>
</evidence>
<evidence type="ECO:0000256" key="1">
    <source>
        <dbReference type="SAM" id="MobiDB-lite"/>
    </source>
</evidence>
<dbReference type="EMBL" id="PDNC01000049">
    <property type="protein sequence ID" value="PGH03381.1"/>
    <property type="molecule type" value="Genomic_DNA"/>
</dbReference>
<feature type="compositionally biased region" description="Low complexity" evidence="1">
    <location>
        <begin position="1"/>
        <end position="16"/>
    </location>
</feature>
<feature type="transmembrane region" description="Helical" evidence="2">
    <location>
        <begin position="975"/>
        <end position="997"/>
    </location>
</feature>
<dbReference type="Pfam" id="PF22485">
    <property type="entry name" value="DUF6987"/>
    <property type="match status" value="1"/>
</dbReference>